<feature type="transmembrane region" description="Helical" evidence="1">
    <location>
        <begin position="395"/>
        <end position="415"/>
    </location>
</feature>
<feature type="transmembrane region" description="Helical" evidence="1">
    <location>
        <begin position="6"/>
        <end position="26"/>
    </location>
</feature>
<feature type="transmembrane region" description="Helical" evidence="1">
    <location>
        <begin position="38"/>
        <end position="57"/>
    </location>
</feature>
<dbReference type="InterPro" id="IPR049177">
    <property type="entry name" value="MgtC_SapB_SrpB_YhiD_N"/>
</dbReference>
<dbReference type="EMBL" id="PTIZ01000008">
    <property type="protein sequence ID" value="PPK74612.1"/>
    <property type="molecule type" value="Genomic_DNA"/>
</dbReference>
<dbReference type="PANTHER" id="PTHR39084:SF1">
    <property type="entry name" value="DUF4010 DOMAIN-CONTAINING PROTEIN"/>
    <property type="match status" value="1"/>
</dbReference>
<evidence type="ECO:0000259" key="2">
    <source>
        <dbReference type="Pfam" id="PF02308"/>
    </source>
</evidence>
<keyword evidence="1" id="KW-0472">Membrane</keyword>
<evidence type="ECO:0000256" key="1">
    <source>
        <dbReference type="SAM" id="Phobius"/>
    </source>
</evidence>
<dbReference type="AlphaFoldDB" id="A0A2S6HAT9"/>
<feature type="transmembrane region" description="Helical" evidence="1">
    <location>
        <begin position="145"/>
        <end position="162"/>
    </location>
</feature>
<evidence type="ECO:0000313" key="4">
    <source>
        <dbReference type="EMBL" id="PPK74612.1"/>
    </source>
</evidence>
<feature type="transmembrane region" description="Helical" evidence="1">
    <location>
        <begin position="237"/>
        <end position="257"/>
    </location>
</feature>
<feature type="transmembrane region" description="Helical" evidence="1">
    <location>
        <begin position="307"/>
        <end position="331"/>
    </location>
</feature>
<dbReference type="PANTHER" id="PTHR39084">
    <property type="entry name" value="MEMBRANE PROTEIN-RELATED"/>
    <property type="match status" value="1"/>
</dbReference>
<dbReference type="Proteomes" id="UP000240010">
    <property type="component" value="Unassembled WGS sequence"/>
</dbReference>
<feature type="transmembrane region" description="Helical" evidence="1">
    <location>
        <begin position="63"/>
        <end position="80"/>
    </location>
</feature>
<feature type="domain" description="MgtC/SapB/SrpB/YhiD N-terminal" evidence="2">
    <location>
        <begin position="10"/>
        <end position="134"/>
    </location>
</feature>
<dbReference type="Pfam" id="PF13194">
    <property type="entry name" value="DUF4010"/>
    <property type="match status" value="1"/>
</dbReference>
<gene>
    <name evidence="4" type="ORF">B0F87_10886</name>
</gene>
<dbReference type="InterPro" id="IPR025105">
    <property type="entry name" value="DUF4010"/>
</dbReference>
<reference evidence="4 5" key="1">
    <citation type="submission" date="2018-02" db="EMBL/GenBank/DDBJ databases">
        <title>Subsurface microbial communities from deep shales in Ohio and West Virginia, USA.</title>
        <authorList>
            <person name="Wrighton K."/>
        </authorList>
    </citation>
    <scope>NUCLEOTIDE SEQUENCE [LARGE SCALE GENOMIC DNA]</scope>
    <source>
        <strain evidence="4 5">OWC-DMM</strain>
    </source>
</reference>
<name>A0A2S6HAT9_9GAMM</name>
<comment type="caution">
    <text evidence="4">The sequence shown here is derived from an EMBL/GenBank/DDBJ whole genome shotgun (WGS) entry which is preliminary data.</text>
</comment>
<keyword evidence="1" id="KW-1133">Transmembrane helix</keyword>
<feature type="domain" description="DUF4010" evidence="3">
    <location>
        <begin position="183"/>
        <end position="391"/>
    </location>
</feature>
<feature type="transmembrane region" description="Helical" evidence="1">
    <location>
        <begin position="177"/>
        <end position="196"/>
    </location>
</feature>
<evidence type="ECO:0000313" key="5">
    <source>
        <dbReference type="Proteomes" id="UP000240010"/>
    </source>
</evidence>
<keyword evidence="1" id="KW-0812">Transmembrane</keyword>
<sequence length="417" mass="44954">MIDLENFKFLGIALAIGLLIGLERGWRTRDLNEGMRVAGLRTYGMISLLGGLSGILAQQVDTYLMGFVFLGLTSVLLLAYSKSLDKFKDYSITGTIASLTTFILGALTVFGHITLAAASAVVITSLLGFKPLLHGWMKKLEQHELHATLKLLLISVVILPILPDQDYGPWAAFNPYHIWWMVVLIAGISYLGYFAIKIVGNQHGPVLTGALGGLVSSTAVTLNLSKLSTQYPDMGKVLAAGILTACATMFARTLLLTSVMNPALFLVLFPALLVMSLFTYLVAFLLWRSEQRFQTIEEIKLENPFQLGMALKFGAFLVVIMLLSKLLTVYFGDMGTYFLAATSGLADVDPITLSMSKMSNDGLNVSVAANAILIAVFVNSGIKGIFSWVIGGRTLALRVGCTLAGAIVAGLLTVMSH</sequence>
<evidence type="ECO:0000259" key="3">
    <source>
        <dbReference type="Pfam" id="PF13194"/>
    </source>
</evidence>
<feature type="transmembrane region" description="Helical" evidence="1">
    <location>
        <begin position="263"/>
        <end position="287"/>
    </location>
</feature>
<protein>
    <submittedName>
        <fullName evidence="4">Uncharacterized membrane protein (DUF4010 family)</fullName>
    </submittedName>
</protein>
<organism evidence="4 5">
    <name type="scientific">Methylobacter tundripaludum</name>
    <dbReference type="NCBI Taxonomy" id="173365"/>
    <lineage>
        <taxon>Bacteria</taxon>
        <taxon>Pseudomonadati</taxon>
        <taxon>Pseudomonadota</taxon>
        <taxon>Gammaproteobacteria</taxon>
        <taxon>Methylococcales</taxon>
        <taxon>Methylococcaceae</taxon>
        <taxon>Methylobacter</taxon>
    </lineage>
</organism>
<proteinExistence type="predicted"/>
<feature type="transmembrane region" description="Helical" evidence="1">
    <location>
        <begin position="367"/>
        <end position="389"/>
    </location>
</feature>
<accession>A0A2S6HAT9</accession>
<dbReference type="Pfam" id="PF02308">
    <property type="entry name" value="MgtC"/>
    <property type="match status" value="1"/>
</dbReference>